<dbReference type="SMART" id="SM00422">
    <property type="entry name" value="HTH_MERR"/>
    <property type="match status" value="1"/>
</dbReference>
<evidence type="ECO:0000313" key="5">
    <source>
        <dbReference type="Proteomes" id="UP001169862"/>
    </source>
</evidence>
<dbReference type="InterPro" id="IPR000551">
    <property type="entry name" value="MerR-type_HTH_dom"/>
</dbReference>
<dbReference type="PROSITE" id="PS50937">
    <property type="entry name" value="HTH_MERR_2"/>
    <property type="match status" value="1"/>
</dbReference>
<name>A0AAW7XQ35_9GAMM</name>
<comment type="caution">
    <text evidence="4">The sequence shown here is derived from an EMBL/GenBank/DDBJ whole genome shotgun (WGS) entry which is preliminary data.</text>
</comment>
<dbReference type="SUPFAM" id="SSF46955">
    <property type="entry name" value="Putative DNA-binding domain"/>
    <property type="match status" value="1"/>
</dbReference>
<dbReference type="Pfam" id="PF13411">
    <property type="entry name" value="MerR_1"/>
    <property type="match status" value="1"/>
</dbReference>
<keyword evidence="2" id="KW-0175">Coiled coil</keyword>
<reference evidence="4" key="1">
    <citation type="submission" date="2023-07" db="EMBL/GenBank/DDBJ databases">
        <title>Genome content predicts the carbon catabolic preferences of heterotrophic bacteria.</title>
        <authorList>
            <person name="Gralka M."/>
        </authorList>
    </citation>
    <scope>NUCLEOTIDE SEQUENCE</scope>
    <source>
        <strain evidence="4">I2M16</strain>
    </source>
</reference>
<sequence>MVYISEKQRASAQASLGVGMLVNELAKKASVTADTVRFYTRIGLLNPVKNPDNGYKEYSVKEYKRLTFILAARHIGFTVEDVTQILSEADDEKSPCCTARRLIEQRLEESEARIKEMLLLRQRMKSALEQWSTQPDQLPSSPTVCHLIENFTEPTNDEVSL</sequence>
<dbReference type="GO" id="GO:0003700">
    <property type="term" value="F:DNA-binding transcription factor activity"/>
    <property type="evidence" value="ECO:0007669"/>
    <property type="project" value="InterPro"/>
</dbReference>
<feature type="domain" description="HTH merR-type" evidence="3">
    <location>
        <begin position="24"/>
        <end position="88"/>
    </location>
</feature>
<feature type="coiled-coil region" evidence="2">
    <location>
        <begin position="100"/>
        <end position="127"/>
    </location>
</feature>
<evidence type="ECO:0000256" key="2">
    <source>
        <dbReference type="SAM" id="Coils"/>
    </source>
</evidence>
<dbReference type="Gene3D" id="1.10.1660.10">
    <property type="match status" value="1"/>
</dbReference>
<dbReference type="GO" id="GO:0003677">
    <property type="term" value="F:DNA binding"/>
    <property type="evidence" value="ECO:0007669"/>
    <property type="project" value="UniProtKB-KW"/>
</dbReference>
<dbReference type="RefSeq" id="WP_246813362.1">
    <property type="nucleotide sequence ID" value="NZ_JAGDZI010000026.1"/>
</dbReference>
<dbReference type="InterPro" id="IPR047057">
    <property type="entry name" value="MerR_fam"/>
</dbReference>
<organism evidence="4 5">
    <name type="scientific">Neptunomonas phycophila</name>
    <dbReference type="NCBI Taxonomy" id="1572645"/>
    <lineage>
        <taxon>Bacteria</taxon>
        <taxon>Pseudomonadati</taxon>
        <taxon>Pseudomonadota</taxon>
        <taxon>Gammaproteobacteria</taxon>
        <taxon>Oceanospirillales</taxon>
        <taxon>Oceanospirillaceae</taxon>
        <taxon>Neptunomonas</taxon>
    </lineage>
</organism>
<dbReference type="PANTHER" id="PTHR30204:SF92">
    <property type="entry name" value="HTH-TYPE TRANSCRIPTIONAL REGULATOR ZNTR"/>
    <property type="match status" value="1"/>
</dbReference>
<keyword evidence="1" id="KW-0238">DNA-binding</keyword>
<protein>
    <submittedName>
        <fullName evidence="4">MerR family transcriptional regulator</fullName>
    </submittedName>
</protein>
<gene>
    <name evidence="4" type="ORF">Q4490_16235</name>
</gene>
<evidence type="ECO:0000259" key="3">
    <source>
        <dbReference type="PROSITE" id="PS50937"/>
    </source>
</evidence>
<dbReference type="PRINTS" id="PR00040">
    <property type="entry name" value="HTHMERR"/>
</dbReference>
<dbReference type="AlphaFoldDB" id="A0AAW7XQ35"/>
<dbReference type="CDD" id="cd04787">
    <property type="entry name" value="HTH_HMRTR_unk"/>
    <property type="match status" value="1"/>
</dbReference>
<dbReference type="PANTHER" id="PTHR30204">
    <property type="entry name" value="REDOX-CYCLING DRUG-SENSING TRANSCRIPTIONAL ACTIVATOR SOXR"/>
    <property type="match status" value="1"/>
</dbReference>
<evidence type="ECO:0000256" key="1">
    <source>
        <dbReference type="ARBA" id="ARBA00023125"/>
    </source>
</evidence>
<dbReference type="EMBL" id="JAUOPG010000012">
    <property type="protein sequence ID" value="MDO6455122.1"/>
    <property type="molecule type" value="Genomic_DNA"/>
</dbReference>
<evidence type="ECO:0000313" key="4">
    <source>
        <dbReference type="EMBL" id="MDO6455122.1"/>
    </source>
</evidence>
<dbReference type="InterPro" id="IPR009061">
    <property type="entry name" value="DNA-bd_dom_put_sf"/>
</dbReference>
<dbReference type="Proteomes" id="UP001169862">
    <property type="component" value="Unassembled WGS sequence"/>
</dbReference>
<proteinExistence type="predicted"/>
<accession>A0AAW7XQ35</accession>